<dbReference type="GO" id="GO:0016616">
    <property type="term" value="F:oxidoreductase activity, acting on the CH-OH group of donors, NAD or NADP as acceptor"/>
    <property type="evidence" value="ECO:0007669"/>
    <property type="project" value="TreeGrafter"/>
</dbReference>
<proteinExistence type="inferred from homology"/>
<dbReference type="RefSeq" id="WP_093149816.1">
    <property type="nucleotide sequence ID" value="NZ_FNBW01000005.1"/>
</dbReference>
<protein>
    <submittedName>
        <fullName evidence="3">NAD(P)-dependent dehydrogenase, short-chain alcohol dehydrogenase family</fullName>
    </submittedName>
</protein>
<sequence>MSSDLPDTVIVTGAASGIGHAIARHLLAQGVTVAGIDIDADGLSETREALGDRFHPFAGDLCDPEIPERLVGAAWDAVGPVAGLVNAAGIYPVTPLFDMAVAEWDAVLNLNLRAPFLMVQALGRRMAAAGIGGAVVNIGSSASTLARPGIAHYGSSKAGFSQLTRNLAIELAPHGIRVNAVAPGLIGTDRVMEHAQGVGRAEHAAKVARIPLGREGRPEELVDLVAYLLSERASYVTGSILFVDGGLTLGIPSY</sequence>
<keyword evidence="2" id="KW-0560">Oxidoreductase</keyword>
<reference evidence="3 4" key="1">
    <citation type="submission" date="2016-10" db="EMBL/GenBank/DDBJ databases">
        <authorList>
            <person name="Varghese N."/>
            <person name="Submissions S."/>
        </authorList>
    </citation>
    <scope>NUCLEOTIDE SEQUENCE [LARGE SCALE GENOMIC DNA]</scope>
    <source>
        <strain evidence="3 4">DSM 18839</strain>
    </source>
</reference>
<keyword evidence="4" id="KW-1185">Reference proteome</keyword>
<dbReference type="AlphaFoldDB" id="A0A8G2F2Q9"/>
<evidence type="ECO:0000313" key="3">
    <source>
        <dbReference type="EMBL" id="SDF63590.1"/>
    </source>
</evidence>
<dbReference type="PRINTS" id="PR00080">
    <property type="entry name" value="SDRFAMILY"/>
</dbReference>
<dbReference type="OrthoDB" id="9793325at2"/>
<name>A0A8G2F2Q9_9PROT</name>
<accession>A0A8G2F2Q9</accession>
<comment type="similarity">
    <text evidence="1">Belongs to the short-chain dehydrogenases/reductases (SDR) family.</text>
</comment>
<evidence type="ECO:0000256" key="2">
    <source>
        <dbReference type="ARBA" id="ARBA00023002"/>
    </source>
</evidence>
<organism evidence="3 4">
    <name type="scientific">Thalassobaculum litoreum DSM 18839</name>
    <dbReference type="NCBI Taxonomy" id="1123362"/>
    <lineage>
        <taxon>Bacteria</taxon>
        <taxon>Pseudomonadati</taxon>
        <taxon>Pseudomonadota</taxon>
        <taxon>Alphaproteobacteria</taxon>
        <taxon>Rhodospirillales</taxon>
        <taxon>Thalassobaculaceae</taxon>
        <taxon>Thalassobaculum</taxon>
    </lineage>
</organism>
<dbReference type="PANTHER" id="PTHR42760">
    <property type="entry name" value="SHORT-CHAIN DEHYDROGENASES/REDUCTASES FAMILY MEMBER"/>
    <property type="match status" value="1"/>
</dbReference>
<dbReference type="Gene3D" id="3.40.50.720">
    <property type="entry name" value="NAD(P)-binding Rossmann-like Domain"/>
    <property type="match status" value="1"/>
</dbReference>
<dbReference type="PRINTS" id="PR00081">
    <property type="entry name" value="GDHRDH"/>
</dbReference>
<dbReference type="Proteomes" id="UP000198615">
    <property type="component" value="Unassembled WGS sequence"/>
</dbReference>
<dbReference type="SUPFAM" id="SSF51735">
    <property type="entry name" value="NAD(P)-binding Rossmann-fold domains"/>
    <property type="match status" value="1"/>
</dbReference>
<dbReference type="PANTHER" id="PTHR42760:SF133">
    <property type="entry name" value="3-OXOACYL-[ACYL-CARRIER-PROTEIN] REDUCTASE"/>
    <property type="match status" value="1"/>
</dbReference>
<comment type="caution">
    <text evidence="3">The sequence shown here is derived from an EMBL/GenBank/DDBJ whole genome shotgun (WGS) entry which is preliminary data.</text>
</comment>
<evidence type="ECO:0000313" key="4">
    <source>
        <dbReference type="Proteomes" id="UP000198615"/>
    </source>
</evidence>
<dbReference type="InterPro" id="IPR002347">
    <property type="entry name" value="SDR_fam"/>
</dbReference>
<gene>
    <name evidence="3" type="ORF">SAMN05660686_01865</name>
</gene>
<dbReference type="CDD" id="cd05233">
    <property type="entry name" value="SDR_c"/>
    <property type="match status" value="1"/>
</dbReference>
<evidence type="ECO:0000256" key="1">
    <source>
        <dbReference type="ARBA" id="ARBA00006484"/>
    </source>
</evidence>
<dbReference type="FunFam" id="3.40.50.720:FF:000084">
    <property type="entry name" value="Short-chain dehydrogenase reductase"/>
    <property type="match status" value="1"/>
</dbReference>
<dbReference type="Pfam" id="PF13561">
    <property type="entry name" value="adh_short_C2"/>
    <property type="match status" value="1"/>
</dbReference>
<dbReference type="InterPro" id="IPR036291">
    <property type="entry name" value="NAD(P)-bd_dom_sf"/>
</dbReference>
<dbReference type="EMBL" id="FNBW01000005">
    <property type="protein sequence ID" value="SDF63590.1"/>
    <property type="molecule type" value="Genomic_DNA"/>
</dbReference>